<proteinExistence type="predicted"/>
<dbReference type="PANTHER" id="PTHR13233">
    <property type="entry name" value="MICROSPHERULE PROTEIN 1"/>
    <property type="match status" value="1"/>
</dbReference>
<keyword evidence="3" id="KW-1185">Reference proteome</keyword>
<evidence type="ECO:0000259" key="1">
    <source>
        <dbReference type="Pfam" id="PF13325"/>
    </source>
</evidence>
<evidence type="ECO:0000313" key="2">
    <source>
        <dbReference type="EMBL" id="KAJ6399542.1"/>
    </source>
</evidence>
<dbReference type="Pfam" id="PF13325">
    <property type="entry name" value="MCRS_N"/>
    <property type="match status" value="1"/>
</dbReference>
<reference evidence="2" key="2">
    <citation type="journal article" date="2023" name="Int. J. Mol. Sci.">
        <title>De Novo Assembly and Annotation of 11 Diverse Shrub Willow (Salix) Genomes Reveals Novel Gene Organization in Sex-Linked Regions.</title>
        <authorList>
            <person name="Hyden B."/>
            <person name="Feng K."/>
            <person name="Yates T.B."/>
            <person name="Jawdy S."/>
            <person name="Cereghino C."/>
            <person name="Smart L.B."/>
            <person name="Muchero W."/>
        </authorList>
    </citation>
    <scope>NUCLEOTIDE SEQUENCE</scope>
    <source>
        <tissue evidence="2">Shoot tip</tissue>
    </source>
</reference>
<evidence type="ECO:0000313" key="3">
    <source>
        <dbReference type="Proteomes" id="UP001141253"/>
    </source>
</evidence>
<dbReference type="PANTHER" id="PTHR13233:SF0">
    <property type="entry name" value="MICROSPHERULE PROTEIN 1"/>
    <property type="match status" value="1"/>
</dbReference>
<gene>
    <name evidence="2" type="ORF">OIU77_020158</name>
</gene>
<comment type="caution">
    <text evidence="2">The sequence shown here is derived from an EMBL/GenBank/DDBJ whole genome shotgun (WGS) entry which is preliminary data.</text>
</comment>
<protein>
    <recommendedName>
        <fullName evidence="1">Microspherule protein N-terminal domain-containing protein</fullName>
    </recommendedName>
</protein>
<sequence>MGALGPVSPWTPEDDVLLRNSIEAGASLESLAKGAVQFSRKFTVREIQDRWYSLLYDPVVSAEAAFHMTEFERSTLTLPSKYSRAGNSKEK</sequence>
<name>A0ABQ9CIP4_9ROSI</name>
<accession>A0ABQ9CIP4</accession>
<dbReference type="Proteomes" id="UP001141253">
    <property type="component" value="Chromosome 5"/>
</dbReference>
<organism evidence="2 3">
    <name type="scientific">Salix suchowensis</name>
    <dbReference type="NCBI Taxonomy" id="1278906"/>
    <lineage>
        <taxon>Eukaryota</taxon>
        <taxon>Viridiplantae</taxon>
        <taxon>Streptophyta</taxon>
        <taxon>Embryophyta</taxon>
        <taxon>Tracheophyta</taxon>
        <taxon>Spermatophyta</taxon>
        <taxon>Magnoliopsida</taxon>
        <taxon>eudicotyledons</taxon>
        <taxon>Gunneridae</taxon>
        <taxon>Pentapetalae</taxon>
        <taxon>rosids</taxon>
        <taxon>fabids</taxon>
        <taxon>Malpighiales</taxon>
        <taxon>Salicaceae</taxon>
        <taxon>Saliceae</taxon>
        <taxon>Salix</taxon>
    </lineage>
</organism>
<dbReference type="InterPro" id="IPR037912">
    <property type="entry name" value="MCRS1"/>
</dbReference>
<feature type="domain" description="Microspherule protein N-terminal" evidence="1">
    <location>
        <begin position="10"/>
        <end position="76"/>
    </location>
</feature>
<dbReference type="InterPro" id="IPR025999">
    <property type="entry name" value="MCRS_N"/>
</dbReference>
<dbReference type="EMBL" id="JAPFFI010000003">
    <property type="protein sequence ID" value="KAJ6399542.1"/>
    <property type="molecule type" value="Genomic_DNA"/>
</dbReference>
<reference evidence="2" key="1">
    <citation type="submission" date="2022-10" db="EMBL/GenBank/DDBJ databases">
        <authorList>
            <person name="Hyden B.L."/>
            <person name="Feng K."/>
            <person name="Yates T."/>
            <person name="Jawdy S."/>
            <person name="Smart L.B."/>
            <person name="Muchero W."/>
        </authorList>
    </citation>
    <scope>NUCLEOTIDE SEQUENCE</scope>
    <source>
        <tissue evidence="2">Shoot tip</tissue>
    </source>
</reference>